<gene>
    <name evidence="8" type="ORF">WR25_10878</name>
</gene>
<feature type="transmembrane region" description="Helical" evidence="6">
    <location>
        <begin position="64"/>
        <end position="90"/>
    </location>
</feature>
<dbReference type="PANTHER" id="PTHR12011">
    <property type="entry name" value="ADHESION G-PROTEIN COUPLED RECEPTOR"/>
    <property type="match status" value="1"/>
</dbReference>
<dbReference type="GO" id="GO:0007166">
    <property type="term" value="P:cell surface receptor signaling pathway"/>
    <property type="evidence" value="ECO:0007669"/>
    <property type="project" value="InterPro"/>
</dbReference>
<evidence type="ECO:0000256" key="5">
    <source>
        <dbReference type="SAM" id="MobiDB-lite"/>
    </source>
</evidence>
<feature type="region of interest" description="Disordered" evidence="5">
    <location>
        <begin position="203"/>
        <end position="235"/>
    </location>
</feature>
<dbReference type="InterPro" id="IPR000832">
    <property type="entry name" value="GPCR_2_secretin-like"/>
</dbReference>
<dbReference type="AlphaFoldDB" id="A0A2A2LZF5"/>
<comment type="caution">
    <text evidence="8">The sequence shown here is derived from an EMBL/GenBank/DDBJ whole genome shotgun (WGS) entry which is preliminary data.</text>
</comment>
<dbReference type="Proteomes" id="UP000218231">
    <property type="component" value="Unassembled WGS sequence"/>
</dbReference>
<feature type="transmembrane region" description="Helical" evidence="6">
    <location>
        <begin position="136"/>
        <end position="159"/>
    </location>
</feature>
<evidence type="ECO:0000313" key="8">
    <source>
        <dbReference type="EMBL" id="PAV91560.1"/>
    </source>
</evidence>
<dbReference type="STRING" id="2018661.A0A2A2LZF5"/>
<evidence type="ECO:0000259" key="7">
    <source>
        <dbReference type="PROSITE" id="PS50261"/>
    </source>
</evidence>
<dbReference type="InterPro" id="IPR017981">
    <property type="entry name" value="GPCR_2-like_7TM"/>
</dbReference>
<dbReference type="Pfam" id="PF00002">
    <property type="entry name" value="7tm_2"/>
    <property type="match status" value="1"/>
</dbReference>
<dbReference type="PRINTS" id="PR00249">
    <property type="entry name" value="GPCRSECRETIN"/>
</dbReference>
<proteinExistence type="predicted"/>
<keyword evidence="2 6" id="KW-0812">Transmembrane</keyword>
<dbReference type="GO" id="GO:0004930">
    <property type="term" value="F:G protein-coupled receptor activity"/>
    <property type="evidence" value="ECO:0007669"/>
    <property type="project" value="InterPro"/>
</dbReference>
<evidence type="ECO:0000313" key="9">
    <source>
        <dbReference type="Proteomes" id="UP000218231"/>
    </source>
</evidence>
<dbReference type="Gene3D" id="1.20.1070.10">
    <property type="entry name" value="Rhodopsin 7-helix transmembrane proteins"/>
    <property type="match status" value="1"/>
</dbReference>
<evidence type="ECO:0000256" key="3">
    <source>
        <dbReference type="ARBA" id="ARBA00022989"/>
    </source>
</evidence>
<protein>
    <recommendedName>
        <fullName evidence="7">G-protein coupled receptors family 2 profile 2 domain-containing protein</fullName>
    </recommendedName>
</protein>
<keyword evidence="3 6" id="KW-1133">Transmembrane helix</keyword>
<keyword evidence="4 6" id="KW-0472">Membrane</keyword>
<name>A0A2A2LZF5_9BILA</name>
<keyword evidence="9" id="KW-1185">Reference proteome</keyword>
<dbReference type="PROSITE" id="PS50261">
    <property type="entry name" value="G_PROTEIN_RECEP_F2_4"/>
    <property type="match status" value="1"/>
</dbReference>
<feature type="region of interest" description="Disordered" evidence="5">
    <location>
        <begin position="247"/>
        <end position="279"/>
    </location>
</feature>
<evidence type="ECO:0000256" key="2">
    <source>
        <dbReference type="ARBA" id="ARBA00022692"/>
    </source>
</evidence>
<sequence length="320" mass="35743">MLLEGYQLYLMLIQVFEPSRTRILLYYMFCYGFPAVVVAISAASNWQNYGTDKYCWIDTTTPTIWAFIAPILIVIIANIIFLLIALKVVLSVQSRDRSKFDRIIGWLKGSATLLCLLGITWLFGFLTAAKGGTGTVFAWIFTILNCTQGIFIFVLHVVMNEKVRVALLRWLRKGVCCWSADSSVGDNSRSLLSSRQRILNMVKTTKGGGGEHSSPSTASTDDKEKQMTPTSKTNEWLRQISITNKSLTGSQKGSFDVQPSPPIVEDHHSTSSSDPRGSLVLETIEPTPVLRQIPLRRTKFPLGASEDERGSTHRVVVERF</sequence>
<dbReference type="SUPFAM" id="SSF81321">
    <property type="entry name" value="Family A G protein-coupled receptor-like"/>
    <property type="match status" value="1"/>
</dbReference>
<feature type="transmembrane region" description="Helical" evidence="6">
    <location>
        <begin position="111"/>
        <end position="130"/>
    </location>
</feature>
<feature type="domain" description="G-protein coupled receptors family 2 profile 2" evidence="7">
    <location>
        <begin position="1"/>
        <end position="160"/>
    </location>
</feature>
<evidence type="ECO:0000256" key="4">
    <source>
        <dbReference type="ARBA" id="ARBA00023136"/>
    </source>
</evidence>
<accession>A0A2A2LZF5</accession>
<dbReference type="EMBL" id="LIAE01006307">
    <property type="protein sequence ID" value="PAV91560.1"/>
    <property type="molecule type" value="Genomic_DNA"/>
</dbReference>
<comment type="subcellular location">
    <subcellularLocation>
        <location evidence="1">Membrane</location>
        <topology evidence="1">Multi-pass membrane protein</topology>
    </subcellularLocation>
</comment>
<dbReference type="PANTHER" id="PTHR12011:SF347">
    <property type="entry name" value="FI21270P1-RELATED"/>
    <property type="match status" value="1"/>
</dbReference>
<organism evidence="8 9">
    <name type="scientific">Diploscapter pachys</name>
    <dbReference type="NCBI Taxonomy" id="2018661"/>
    <lineage>
        <taxon>Eukaryota</taxon>
        <taxon>Metazoa</taxon>
        <taxon>Ecdysozoa</taxon>
        <taxon>Nematoda</taxon>
        <taxon>Chromadorea</taxon>
        <taxon>Rhabditida</taxon>
        <taxon>Rhabditina</taxon>
        <taxon>Rhabditomorpha</taxon>
        <taxon>Rhabditoidea</taxon>
        <taxon>Rhabditidae</taxon>
        <taxon>Diploscapter</taxon>
    </lineage>
</organism>
<feature type="transmembrane region" description="Helical" evidence="6">
    <location>
        <begin position="24"/>
        <end position="44"/>
    </location>
</feature>
<evidence type="ECO:0000256" key="1">
    <source>
        <dbReference type="ARBA" id="ARBA00004141"/>
    </source>
</evidence>
<dbReference type="GO" id="GO:0005886">
    <property type="term" value="C:plasma membrane"/>
    <property type="evidence" value="ECO:0007669"/>
    <property type="project" value="TreeGrafter"/>
</dbReference>
<evidence type="ECO:0000256" key="6">
    <source>
        <dbReference type="SAM" id="Phobius"/>
    </source>
</evidence>
<dbReference type="OrthoDB" id="1100386at2759"/>
<reference evidence="8 9" key="1">
    <citation type="journal article" date="2017" name="Curr. Biol.">
        <title>Genome architecture and evolution of a unichromosomal asexual nematode.</title>
        <authorList>
            <person name="Fradin H."/>
            <person name="Zegar C."/>
            <person name="Gutwein M."/>
            <person name="Lucas J."/>
            <person name="Kovtun M."/>
            <person name="Corcoran D."/>
            <person name="Baugh L.R."/>
            <person name="Kiontke K."/>
            <person name="Gunsalus K."/>
            <person name="Fitch D.H."/>
            <person name="Piano F."/>
        </authorList>
    </citation>
    <scope>NUCLEOTIDE SEQUENCE [LARGE SCALE GENOMIC DNA]</scope>
    <source>
        <strain evidence="8">PF1309</strain>
    </source>
</reference>